<proteinExistence type="predicted"/>
<gene>
    <name evidence="1" type="ORF">MM415B03994_0006</name>
</gene>
<accession>A0A6M3LGX4</accession>
<organism evidence="1">
    <name type="scientific">viral metagenome</name>
    <dbReference type="NCBI Taxonomy" id="1070528"/>
    <lineage>
        <taxon>unclassified sequences</taxon>
        <taxon>metagenomes</taxon>
        <taxon>organismal metagenomes</taxon>
    </lineage>
</organism>
<reference evidence="1" key="1">
    <citation type="submission" date="2020-03" db="EMBL/GenBank/DDBJ databases">
        <title>The deep terrestrial virosphere.</title>
        <authorList>
            <person name="Holmfeldt K."/>
            <person name="Nilsson E."/>
            <person name="Simone D."/>
            <person name="Lopez-Fernandez M."/>
            <person name="Wu X."/>
            <person name="de Brujin I."/>
            <person name="Lundin D."/>
            <person name="Andersson A."/>
            <person name="Bertilsson S."/>
            <person name="Dopson M."/>
        </authorList>
    </citation>
    <scope>NUCLEOTIDE SEQUENCE</scope>
    <source>
        <strain evidence="1">MM415B03994</strain>
    </source>
</reference>
<name>A0A6M3LGX4_9ZZZZ</name>
<dbReference type="EMBL" id="MT143204">
    <property type="protein sequence ID" value="QJA94110.1"/>
    <property type="molecule type" value="Genomic_DNA"/>
</dbReference>
<dbReference type="AlphaFoldDB" id="A0A6M3LGX4"/>
<protein>
    <submittedName>
        <fullName evidence="1">Uncharacterized protein</fullName>
    </submittedName>
</protein>
<sequence length="227" mass="25978">MTIKRLEDYTNSELLDLTNDEVEQLIDMECAHNGVRLLPDLPKKPEVFKAERDATIFSVGGIEFLDPGEAQEVADFINTKRRAKTGYVPGPGYESMLKGQENTDMVSMLTKSVYSEAFYNTIASQKAQADAQMKDYTAAKKDYDEIVKERTDITEDVLDRIKLARLERQRLDMLCNEARRYMSLALADKEIAKRFMLDARKEHADLINAHFDEWVIENVRKVVSEAA</sequence>
<evidence type="ECO:0000313" key="1">
    <source>
        <dbReference type="EMBL" id="QJA94110.1"/>
    </source>
</evidence>